<protein>
    <recommendedName>
        <fullName evidence="2">Signal peptidase I</fullName>
        <ecNumber evidence="2">3.4.21.89</ecNumber>
    </recommendedName>
</protein>
<organism evidence="4 5">
    <name type="scientific">Candidatus Glassbacteria bacterium RBG_16_58_8</name>
    <dbReference type="NCBI Taxonomy" id="1817866"/>
    <lineage>
        <taxon>Bacteria</taxon>
        <taxon>Candidatus Glassiibacteriota</taxon>
    </lineage>
</organism>
<comment type="similarity">
    <text evidence="1 2">Belongs to the peptidase S26 family.</text>
</comment>
<dbReference type="AlphaFoldDB" id="A0A1F5YAH9"/>
<dbReference type="PANTHER" id="PTHR43390:SF1">
    <property type="entry name" value="CHLOROPLAST PROCESSING PEPTIDASE"/>
    <property type="match status" value="1"/>
</dbReference>
<comment type="subcellular location">
    <subcellularLocation>
        <location evidence="2">Membrane</location>
        <topology evidence="2">Single-pass type II membrane protein</topology>
    </subcellularLocation>
</comment>
<dbReference type="PANTHER" id="PTHR43390">
    <property type="entry name" value="SIGNAL PEPTIDASE I"/>
    <property type="match status" value="1"/>
</dbReference>
<dbReference type="Pfam" id="PF10502">
    <property type="entry name" value="Peptidase_S26"/>
    <property type="match status" value="1"/>
</dbReference>
<name>A0A1F5YAH9_9BACT</name>
<dbReference type="CDD" id="cd06530">
    <property type="entry name" value="S26_SPase_I"/>
    <property type="match status" value="1"/>
</dbReference>
<dbReference type="InterPro" id="IPR000223">
    <property type="entry name" value="Pept_S26A_signal_pept_1"/>
</dbReference>
<dbReference type="NCBIfam" id="TIGR02227">
    <property type="entry name" value="sigpep_I_bact"/>
    <property type="match status" value="1"/>
</dbReference>
<dbReference type="GO" id="GO:0009003">
    <property type="term" value="F:signal peptidase activity"/>
    <property type="evidence" value="ECO:0007669"/>
    <property type="project" value="UniProtKB-EC"/>
</dbReference>
<dbReference type="EC" id="3.4.21.89" evidence="2"/>
<dbReference type="InterPro" id="IPR019533">
    <property type="entry name" value="Peptidase_S26"/>
</dbReference>
<dbReference type="GO" id="GO:0016020">
    <property type="term" value="C:membrane"/>
    <property type="evidence" value="ECO:0007669"/>
    <property type="project" value="UniProtKB-SubCell"/>
</dbReference>
<feature type="domain" description="Peptidase S26" evidence="3">
    <location>
        <begin position="13"/>
        <end position="139"/>
    </location>
</feature>
<proteinExistence type="inferred from homology"/>
<gene>
    <name evidence="4" type="ORF">A2Z06_00405</name>
</gene>
<keyword evidence="2" id="KW-0378">Hydrolase</keyword>
<keyword evidence="2" id="KW-0645">Protease</keyword>
<comment type="catalytic activity">
    <reaction evidence="2">
        <text>Cleavage of hydrophobic, N-terminal signal or leader sequences from secreted and periplasmic proteins.</text>
        <dbReference type="EC" id="3.4.21.89"/>
    </reaction>
</comment>
<evidence type="ECO:0000313" key="4">
    <source>
        <dbReference type="EMBL" id="OGF97235.1"/>
    </source>
</evidence>
<dbReference type="SUPFAM" id="SSF51306">
    <property type="entry name" value="LexA/Signal peptidase"/>
    <property type="match status" value="1"/>
</dbReference>
<evidence type="ECO:0000256" key="2">
    <source>
        <dbReference type="RuleBase" id="RU362042"/>
    </source>
</evidence>
<dbReference type="InterPro" id="IPR036286">
    <property type="entry name" value="LexA/Signal_pep-like_sf"/>
</dbReference>
<dbReference type="GO" id="GO:0006465">
    <property type="term" value="P:signal peptide processing"/>
    <property type="evidence" value="ECO:0007669"/>
    <property type="project" value="InterPro"/>
</dbReference>
<dbReference type="EMBL" id="MFIW01000091">
    <property type="protein sequence ID" value="OGF97235.1"/>
    <property type="molecule type" value="Genomic_DNA"/>
</dbReference>
<dbReference type="Proteomes" id="UP000179034">
    <property type="component" value="Unassembled WGS sequence"/>
</dbReference>
<reference evidence="4 5" key="1">
    <citation type="journal article" date="2016" name="Nat. Commun.">
        <title>Thousands of microbial genomes shed light on interconnected biogeochemical processes in an aquifer system.</title>
        <authorList>
            <person name="Anantharaman K."/>
            <person name="Brown C.T."/>
            <person name="Hug L.A."/>
            <person name="Sharon I."/>
            <person name="Castelle C.J."/>
            <person name="Probst A.J."/>
            <person name="Thomas B.C."/>
            <person name="Singh A."/>
            <person name="Wilkins M.J."/>
            <person name="Karaoz U."/>
            <person name="Brodie E.L."/>
            <person name="Williams K.H."/>
            <person name="Hubbard S.S."/>
            <person name="Banfield J.F."/>
        </authorList>
    </citation>
    <scope>NUCLEOTIDE SEQUENCE [LARGE SCALE GENOMIC DNA]</scope>
</reference>
<evidence type="ECO:0000256" key="1">
    <source>
        <dbReference type="ARBA" id="ARBA00009370"/>
    </source>
</evidence>
<evidence type="ECO:0000259" key="3">
    <source>
        <dbReference type="Pfam" id="PF10502"/>
    </source>
</evidence>
<dbReference type="PRINTS" id="PR00727">
    <property type="entry name" value="LEADERPTASE"/>
</dbReference>
<comment type="caution">
    <text evidence="4">The sequence shown here is derived from an EMBL/GenBank/DDBJ whole genome shotgun (WGS) entry which is preliminary data.</text>
</comment>
<dbReference type="Gene3D" id="2.10.109.10">
    <property type="entry name" value="Umud Fragment, subunit A"/>
    <property type="match status" value="1"/>
</dbReference>
<evidence type="ECO:0000313" key="5">
    <source>
        <dbReference type="Proteomes" id="UP000179034"/>
    </source>
</evidence>
<accession>A0A1F5YAH9</accession>
<sequence length="159" mass="18335">GPRVPFTDLHVPAIRDPKRGDIIVFEYPLDRSLDFVKRCVAVEGDTVEMREKTLYVNGIRQEEAYVQHIDSRIHASFHRNPIGGFDPAQFPLPRDSFGPIVVPENQFFALGDNRDNSRDSRFWGFVDRGLIKGTPLVIYFSWDREAFAPRFSRIGDLIR</sequence>
<dbReference type="GO" id="GO:0004252">
    <property type="term" value="F:serine-type endopeptidase activity"/>
    <property type="evidence" value="ECO:0007669"/>
    <property type="project" value="InterPro"/>
</dbReference>
<feature type="non-terminal residue" evidence="4">
    <location>
        <position position="1"/>
    </location>
</feature>